<dbReference type="SMART" id="SM00382">
    <property type="entry name" value="AAA"/>
    <property type="match status" value="1"/>
</dbReference>
<reference evidence="5 6" key="1">
    <citation type="submission" date="2019-09" db="EMBL/GenBank/DDBJ databases">
        <title>In-depth cultivation of the pig gut microbiome towards novel bacterial diversity and tailored functional studies.</title>
        <authorList>
            <person name="Wylensek D."/>
            <person name="Hitch T.C.A."/>
            <person name="Clavel T."/>
        </authorList>
    </citation>
    <scope>NUCLEOTIDE SEQUENCE [LARGE SCALE GENOMIC DNA]</scope>
    <source>
        <strain evidence="5 6">WCA3-693-APC-4?</strain>
    </source>
</reference>
<organism evidence="5 6">
    <name type="scientific">Tissierella pigra</name>
    <dbReference type="NCBI Taxonomy" id="2607614"/>
    <lineage>
        <taxon>Bacteria</taxon>
        <taxon>Bacillati</taxon>
        <taxon>Bacillota</taxon>
        <taxon>Tissierellia</taxon>
        <taxon>Tissierellales</taxon>
        <taxon>Tissierellaceae</taxon>
        <taxon>Tissierella</taxon>
    </lineage>
</organism>
<evidence type="ECO:0000256" key="2">
    <source>
        <dbReference type="ARBA" id="ARBA00022741"/>
    </source>
</evidence>
<sequence>MSYIVFENIEKYYGENHVLKNTNLSIHKGEFVTLLGSSGCGKSTLLRCLAGLEGVTSGKIFLDGEDITFWNPKSRNIGMIFQQYSLFPNMNVYNNISFGLRMKKVKKDTINGLVKDTLKIVDLQGYEKRYPYQLSGGEQQRVALARCIVTKPKVLLLDEPLSAVDAKLRKSLQARIKEIHRELNMTSIFVTHDQDEAMTMSDTIHIMRDGIIEQSGTPFEVYSNPKSIFAASFVGNYNILEKDQFSKLINQEYSTYSKIVIRPETIEISHVKLESCKDSYSVSGKIIGILPQGNIIRYTVDINSVSLKVDVLFNDLELYALGQEVYLKFKKNHCINL</sequence>
<evidence type="ECO:0000256" key="3">
    <source>
        <dbReference type="ARBA" id="ARBA00022840"/>
    </source>
</evidence>
<evidence type="ECO:0000259" key="4">
    <source>
        <dbReference type="PROSITE" id="PS50893"/>
    </source>
</evidence>
<keyword evidence="3 5" id="KW-0067">ATP-binding</keyword>
<feature type="domain" description="ABC transporter" evidence="4">
    <location>
        <begin position="4"/>
        <end position="234"/>
    </location>
</feature>
<dbReference type="PROSITE" id="PS50893">
    <property type="entry name" value="ABC_TRANSPORTER_2"/>
    <property type="match status" value="1"/>
</dbReference>
<dbReference type="InterPro" id="IPR027417">
    <property type="entry name" value="P-loop_NTPase"/>
</dbReference>
<dbReference type="SUPFAM" id="SSF52540">
    <property type="entry name" value="P-loop containing nucleoside triphosphate hydrolases"/>
    <property type="match status" value="1"/>
</dbReference>
<dbReference type="FunFam" id="3.40.50.300:FF:000042">
    <property type="entry name" value="Maltose/maltodextrin ABC transporter, ATP-binding protein"/>
    <property type="match status" value="1"/>
</dbReference>
<dbReference type="GO" id="GO:0043190">
    <property type="term" value="C:ATP-binding cassette (ABC) transporter complex"/>
    <property type="evidence" value="ECO:0007669"/>
    <property type="project" value="InterPro"/>
</dbReference>
<dbReference type="Pfam" id="PF00005">
    <property type="entry name" value="ABC_tran"/>
    <property type="match status" value="1"/>
</dbReference>
<dbReference type="InterPro" id="IPR013611">
    <property type="entry name" value="Transp-assoc_OB_typ2"/>
</dbReference>
<dbReference type="PANTHER" id="PTHR42781">
    <property type="entry name" value="SPERMIDINE/PUTRESCINE IMPORT ATP-BINDING PROTEIN POTA"/>
    <property type="match status" value="1"/>
</dbReference>
<dbReference type="Gene3D" id="3.40.50.300">
    <property type="entry name" value="P-loop containing nucleotide triphosphate hydrolases"/>
    <property type="match status" value="1"/>
</dbReference>
<dbReference type="InterPro" id="IPR050093">
    <property type="entry name" value="ABC_SmlMolc_Importer"/>
</dbReference>
<dbReference type="Proteomes" id="UP000469523">
    <property type="component" value="Unassembled WGS sequence"/>
</dbReference>
<proteinExistence type="predicted"/>
<dbReference type="InterPro" id="IPR003439">
    <property type="entry name" value="ABC_transporter-like_ATP-bd"/>
</dbReference>
<dbReference type="PANTHER" id="PTHR42781:SF4">
    <property type="entry name" value="SPERMIDINE_PUTRESCINE IMPORT ATP-BINDING PROTEIN POTA"/>
    <property type="match status" value="1"/>
</dbReference>
<dbReference type="PROSITE" id="PS00211">
    <property type="entry name" value="ABC_TRANSPORTER_1"/>
    <property type="match status" value="1"/>
</dbReference>
<dbReference type="InterPro" id="IPR008995">
    <property type="entry name" value="Mo/tungstate-bd_C_term_dom"/>
</dbReference>
<gene>
    <name evidence="5" type="ORF">FYJ83_13265</name>
</gene>
<dbReference type="EMBL" id="VUNQ01000032">
    <property type="protein sequence ID" value="MSU02429.1"/>
    <property type="molecule type" value="Genomic_DNA"/>
</dbReference>
<dbReference type="GO" id="GO:0140359">
    <property type="term" value="F:ABC-type transporter activity"/>
    <property type="evidence" value="ECO:0007669"/>
    <property type="project" value="UniProtKB-ARBA"/>
</dbReference>
<dbReference type="RefSeq" id="WP_154441280.1">
    <property type="nucleotide sequence ID" value="NZ_JAHLPJ010000001.1"/>
</dbReference>
<evidence type="ECO:0000313" key="5">
    <source>
        <dbReference type="EMBL" id="MSU02429.1"/>
    </source>
</evidence>
<accession>A0A6N7XK41</accession>
<keyword evidence="1" id="KW-0813">Transport</keyword>
<keyword evidence="6" id="KW-1185">Reference proteome</keyword>
<dbReference type="InterPro" id="IPR017871">
    <property type="entry name" value="ABC_transporter-like_CS"/>
</dbReference>
<evidence type="ECO:0000313" key="6">
    <source>
        <dbReference type="Proteomes" id="UP000469523"/>
    </source>
</evidence>
<evidence type="ECO:0000256" key="1">
    <source>
        <dbReference type="ARBA" id="ARBA00022448"/>
    </source>
</evidence>
<comment type="caution">
    <text evidence="5">The sequence shown here is derived from an EMBL/GenBank/DDBJ whole genome shotgun (WGS) entry which is preliminary data.</text>
</comment>
<protein>
    <submittedName>
        <fullName evidence="5">ABC transporter ATP-binding protein</fullName>
    </submittedName>
</protein>
<dbReference type="Pfam" id="PF08402">
    <property type="entry name" value="TOBE_2"/>
    <property type="match status" value="1"/>
</dbReference>
<name>A0A6N7XK41_9FIRM</name>
<keyword evidence="2" id="KW-0547">Nucleotide-binding</keyword>
<dbReference type="InterPro" id="IPR003593">
    <property type="entry name" value="AAA+_ATPase"/>
</dbReference>
<dbReference type="GO" id="GO:0016887">
    <property type="term" value="F:ATP hydrolysis activity"/>
    <property type="evidence" value="ECO:0007669"/>
    <property type="project" value="InterPro"/>
</dbReference>
<dbReference type="GO" id="GO:0005524">
    <property type="term" value="F:ATP binding"/>
    <property type="evidence" value="ECO:0007669"/>
    <property type="project" value="UniProtKB-KW"/>
</dbReference>
<dbReference type="AlphaFoldDB" id="A0A6N7XK41"/>
<dbReference type="SUPFAM" id="SSF50331">
    <property type="entry name" value="MOP-like"/>
    <property type="match status" value="1"/>
</dbReference>